<feature type="domain" description="C2H2-type" evidence="9">
    <location>
        <begin position="10"/>
        <end position="34"/>
    </location>
</feature>
<feature type="region of interest" description="Disordered" evidence="8">
    <location>
        <begin position="60"/>
        <end position="86"/>
    </location>
</feature>
<dbReference type="Proteomes" id="UP000281553">
    <property type="component" value="Unassembled WGS sequence"/>
</dbReference>
<proteinExistence type="predicted"/>
<dbReference type="AlphaFoldDB" id="A0A3P7NBM3"/>
<name>A0A3P7NBM3_DIBLA</name>
<dbReference type="GO" id="GO:0000981">
    <property type="term" value="F:DNA-binding transcription factor activity, RNA polymerase II-specific"/>
    <property type="evidence" value="ECO:0007669"/>
    <property type="project" value="TreeGrafter"/>
</dbReference>
<dbReference type="SUPFAM" id="SSF57667">
    <property type="entry name" value="beta-beta-alpha zinc fingers"/>
    <property type="match status" value="1"/>
</dbReference>
<evidence type="ECO:0000256" key="1">
    <source>
        <dbReference type="ARBA" id="ARBA00004123"/>
    </source>
</evidence>
<dbReference type="SMART" id="SM00355">
    <property type="entry name" value="ZnF_C2H2"/>
    <property type="match status" value="1"/>
</dbReference>
<dbReference type="InterPro" id="IPR013087">
    <property type="entry name" value="Znf_C2H2_type"/>
</dbReference>
<evidence type="ECO:0000256" key="3">
    <source>
        <dbReference type="ARBA" id="ARBA00022737"/>
    </source>
</evidence>
<comment type="subcellular location">
    <subcellularLocation>
        <location evidence="1">Nucleus</location>
    </subcellularLocation>
</comment>
<dbReference type="PROSITE" id="PS00028">
    <property type="entry name" value="ZINC_FINGER_C2H2_1"/>
    <property type="match status" value="1"/>
</dbReference>
<reference evidence="10 11" key="1">
    <citation type="submission" date="2018-11" db="EMBL/GenBank/DDBJ databases">
        <authorList>
            <consortium name="Pathogen Informatics"/>
        </authorList>
    </citation>
    <scope>NUCLEOTIDE SEQUENCE [LARGE SCALE GENOMIC DNA]</scope>
</reference>
<dbReference type="Gene3D" id="3.30.160.60">
    <property type="entry name" value="Classic Zinc Finger"/>
    <property type="match status" value="1"/>
</dbReference>
<dbReference type="GO" id="GO:0000978">
    <property type="term" value="F:RNA polymerase II cis-regulatory region sequence-specific DNA binding"/>
    <property type="evidence" value="ECO:0007669"/>
    <property type="project" value="TreeGrafter"/>
</dbReference>
<evidence type="ECO:0000259" key="9">
    <source>
        <dbReference type="PROSITE" id="PS50157"/>
    </source>
</evidence>
<evidence type="ECO:0000256" key="7">
    <source>
        <dbReference type="PROSITE-ProRule" id="PRU00042"/>
    </source>
</evidence>
<evidence type="ECO:0000256" key="8">
    <source>
        <dbReference type="SAM" id="MobiDB-lite"/>
    </source>
</evidence>
<dbReference type="PANTHER" id="PTHR45718:SF4">
    <property type="entry name" value="TRANSCRIPTIONAL ACTIVATOR CUBITUS INTERRUPTUS"/>
    <property type="match status" value="1"/>
</dbReference>
<dbReference type="PROSITE" id="PS50157">
    <property type="entry name" value="ZINC_FINGER_C2H2_2"/>
    <property type="match status" value="1"/>
</dbReference>
<keyword evidence="3" id="KW-0677">Repeat</keyword>
<gene>
    <name evidence="10" type="ORF">DILT_LOCUS18067</name>
</gene>
<dbReference type="EMBL" id="UYRU01097101">
    <property type="protein sequence ID" value="VDN39925.1"/>
    <property type="molecule type" value="Genomic_DNA"/>
</dbReference>
<feature type="compositionally biased region" description="Basic and acidic residues" evidence="8">
    <location>
        <begin position="65"/>
        <end position="86"/>
    </location>
</feature>
<keyword evidence="5" id="KW-0862">Zinc</keyword>
<dbReference type="OrthoDB" id="5968217at2759"/>
<keyword evidence="4 7" id="KW-0863">Zinc-finger</keyword>
<evidence type="ECO:0000256" key="2">
    <source>
        <dbReference type="ARBA" id="ARBA00022723"/>
    </source>
</evidence>
<accession>A0A3P7NBM3</accession>
<sequence length="86" mass="9906">MHVHMNDKPYFCKFKGCDKSYTHPSSLRKHMRAHYASPLLLLRDDLPDLCTTVSSVDDVVYSPGKPERQDEKRAGQVERRLDESDG</sequence>
<evidence type="ECO:0000313" key="10">
    <source>
        <dbReference type="EMBL" id="VDN39925.1"/>
    </source>
</evidence>
<organism evidence="10 11">
    <name type="scientific">Dibothriocephalus latus</name>
    <name type="common">Fish tapeworm</name>
    <name type="synonym">Diphyllobothrium latum</name>
    <dbReference type="NCBI Taxonomy" id="60516"/>
    <lineage>
        <taxon>Eukaryota</taxon>
        <taxon>Metazoa</taxon>
        <taxon>Spiralia</taxon>
        <taxon>Lophotrochozoa</taxon>
        <taxon>Platyhelminthes</taxon>
        <taxon>Cestoda</taxon>
        <taxon>Eucestoda</taxon>
        <taxon>Diphyllobothriidea</taxon>
        <taxon>Diphyllobothriidae</taxon>
        <taxon>Dibothriocephalus</taxon>
    </lineage>
</organism>
<dbReference type="PANTHER" id="PTHR45718">
    <property type="entry name" value="TRANSCRIPTIONAL ACTIVATOR CUBITUS INTERRUPTUS"/>
    <property type="match status" value="1"/>
</dbReference>
<protein>
    <recommendedName>
        <fullName evidence="9">C2H2-type domain-containing protein</fullName>
    </recommendedName>
</protein>
<evidence type="ECO:0000256" key="5">
    <source>
        <dbReference type="ARBA" id="ARBA00022833"/>
    </source>
</evidence>
<evidence type="ECO:0000313" key="11">
    <source>
        <dbReference type="Proteomes" id="UP000281553"/>
    </source>
</evidence>
<evidence type="ECO:0000256" key="4">
    <source>
        <dbReference type="ARBA" id="ARBA00022771"/>
    </source>
</evidence>
<dbReference type="FunFam" id="3.30.160.60:FF:000039">
    <property type="entry name" value="Zinc finger protein ZIC 1"/>
    <property type="match status" value="1"/>
</dbReference>
<evidence type="ECO:0000256" key="6">
    <source>
        <dbReference type="ARBA" id="ARBA00023242"/>
    </source>
</evidence>
<dbReference type="GO" id="GO:0005634">
    <property type="term" value="C:nucleus"/>
    <property type="evidence" value="ECO:0007669"/>
    <property type="project" value="UniProtKB-SubCell"/>
</dbReference>
<dbReference type="InterPro" id="IPR043359">
    <property type="entry name" value="GLI-like"/>
</dbReference>
<feature type="non-terminal residue" evidence="10">
    <location>
        <position position="86"/>
    </location>
</feature>
<dbReference type="InterPro" id="IPR036236">
    <property type="entry name" value="Znf_C2H2_sf"/>
</dbReference>
<dbReference type="Pfam" id="PF00096">
    <property type="entry name" value="zf-C2H2"/>
    <property type="match status" value="1"/>
</dbReference>
<dbReference type="GO" id="GO:0008270">
    <property type="term" value="F:zinc ion binding"/>
    <property type="evidence" value="ECO:0007669"/>
    <property type="project" value="UniProtKB-KW"/>
</dbReference>
<keyword evidence="11" id="KW-1185">Reference proteome</keyword>
<keyword evidence="6" id="KW-0539">Nucleus</keyword>
<keyword evidence="2" id="KW-0479">Metal-binding</keyword>